<gene>
    <name evidence="10" type="primary">lptF</name>
    <name evidence="10" type="ORF">Tchar_00129</name>
</gene>
<protein>
    <recommendedName>
        <fullName evidence="2">Lipopolysaccharide export system permease protein LptF</fullName>
    </recommendedName>
</protein>
<comment type="caution">
    <text evidence="10">The sequence shown here is derived from an EMBL/GenBank/DDBJ whole genome shotgun (WGS) entry which is preliminary data.</text>
</comment>
<keyword evidence="6 9" id="KW-0812">Transmembrane</keyword>
<comment type="subcellular location">
    <subcellularLocation>
        <location evidence="1">Cell inner membrane</location>
        <topology evidence="1">Multi-pass membrane protein</topology>
    </subcellularLocation>
</comment>
<dbReference type="GO" id="GO:0055085">
    <property type="term" value="P:transmembrane transport"/>
    <property type="evidence" value="ECO:0007669"/>
    <property type="project" value="InterPro"/>
</dbReference>
<evidence type="ECO:0000313" key="10">
    <source>
        <dbReference type="EMBL" id="TSE36504.1"/>
    </source>
</evidence>
<evidence type="ECO:0000313" key="11">
    <source>
        <dbReference type="Proteomes" id="UP000318294"/>
    </source>
</evidence>
<dbReference type="InterPro" id="IPR030922">
    <property type="entry name" value="LptF"/>
</dbReference>
<evidence type="ECO:0000256" key="5">
    <source>
        <dbReference type="ARBA" id="ARBA00022519"/>
    </source>
</evidence>
<keyword evidence="7 9" id="KW-1133">Transmembrane helix</keyword>
<evidence type="ECO:0000256" key="8">
    <source>
        <dbReference type="ARBA" id="ARBA00023136"/>
    </source>
</evidence>
<evidence type="ECO:0000256" key="6">
    <source>
        <dbReference type="ARBA" id="ARBA00022692"/>
    </source>
</evidence>
<dbReference type="NCBIfam" id="TIGR04407">
    <property type="entry name" value="LptF_YjgP"/>
    <property type="match status" value="1"/>
</dbReference>
<feature type="transmembrane region" description="Helical" evidence="9">
    <location>
        <begin position="15"/>
        <end position="35"/>
    </location>
</feature>
<dbReference type="InterPro" id="IPR005495">
    <property type="entry name" value="LptG/LptF_permease"/>
</dbReference>
<keyword evidence="3" id="KW-0813">Transport</keyword>
<dbReference type="GO" id="GO:0043190">
    <property type="term" value="C:ATP-binding cassette (ABC) transporter complex"/>
    <property type="evidence" value="ECO:0007669"/>
    <property type="project" value="InterPro"/>
</dbReference>
<dbReference type="EMBL" id="VJON01000001">
    <property type="protein sequence ID" value="TSE36504.1"/>
    <property type="molecule type" value="Genomic_DNA"/>
</dbReference>
<dbReference type="RefSeq" id="WP_144327166.1">
    <property type="nucleotide sequence ID" value="NZ_VJON01000001.1"/>
</dbReference>
<dbReference type="Proteomes" id="UP000318294">
    <property type="component" value="Unassembled WGS sequence"/>
</dbReference>
<dbReference type="AlphaFoldDB" id="A0A554XL02"/>
<evidence type="ECO:0000256" key="9">
    <source>
        <dbReference type="SAM" id="Phobius"/>
    </source>
</evidence>
<keyword evidence="4" id="KW-1003">Cell membrane</keyword>
<keyword evidence="11" id="KW-1185">Reference proteome</keyword>
<accession>A0A554XL02</accession>
<dbReference type="OrthoDB" id="9778062at2"/>
<evidence type="ECO:0000256" key="3">
    <source>
        <dbReference type="ARBA" id="ARBA00022448"/>
    </source>
</evidence>
<keyword evidence="5" id="KW-0997">Cell inner membrane</keyword>
<feature type="transmembrane region" description="Helical" evidence="9">
    <location>
        <begin position="268"/>
        <end position="288"/>
    </location>
</feature>
<dbReference type="PANTHER" id="PTHR33529">
    <property type="entry name" value="SLR0882 PROTEIN-RELATED"/>
    <property type="match status" value="1"/>
</dbReference>
<name>A0A554XL02_9BURK</name>
<reference evidence="10 11" key="1">
    <citation type="submission" date="2019-07" db="EMBL/GenBank/DDBJ databases">
        <title>Tepidimonas charontis SPSP-6 draft genome.</title>
        <authorList>
            <person name="Da Costa M.S."/>
            <person name="Froufe H.J.C."/>
            <person name="Egas C."/>
            <person name="Albuquerque L."/>
        </authorList>
    </citation>
    <scope>NUCLEOTIDE SEQUENCE [LARGE SCALE GENOMIC DNA]</scope>
    <source>
        <strain evidence="10 11">SPSP-6</strain>
    </source>
</reference>
<keyword evidence="8 9" id="KW-0472">Membrane</keyword>
<organism evidence="10 11">
    <name type="scientific">Tepidimonas charontis</name>
    <dbReference type="NCBI Taxonomy" id="2267262"/>
    <lineage>
        <taxon>Bacteria</taxon>
        <taxon>Pseudomonadati</taxon>
        <taxon>Pseudomonadota</taxon>
        <taxon>Betaproteobacteria</taxon>
        <taxon>Burkholderiales</taxon>
        <taxon>Tepidimonas</taxon>
    </lineage>
</organism>
<dbReference type="GO" id="GO:0015920">
    <property type="term" value="P:lipopolysaccharide transport"/>
    <property type="evidence" value="ECO:0007669"/>
    <property type="project" value="TreeGrafter"/>
</dbReference>
<dbReference type="PANTHER" id="PTHR33529:SF7">
    <property type="entry name" value="LIPOPOLYSACCHARIDE EXPORT SYSTEM PERMEASE PROTEIN LPTF"/>
    <property type="match status" value="1"/>
</dbReference>
<evidence type="ECO:0000256" key="7">
    <source>
        <dbReference type="ARBA" id="ARBA00022989"/>
    </source>
</evidence>
<dbReference type="Pfam" id="PF03739">
    <property type="entry name" value="LptF_LptG"/>
    <property type="match status" value="1"/>
</dbReference>
<sequence length="371" mass="41384">MLFETSLRRELGRSFGAALVVMLTVVITITLVRTLGQASRGEVDPQALALFMTYGILGSLDLVLTMALFAAVVGTLSRWYRDSEMVIWHSSGVALTRLLAPVARFAWPMWLAIAALTTVVGPWAQGQRDALRTRYEQRGDLQRVTPGQFQESRDGRRVLFIDRQAVNANDGRNVFVASHEPDGGESVVSAQRARLHTQDGVLYLVLESGERLWRGMRDGVIEWQWSRFEQHWVRLRDAEPTADEALRLGARSTWSLWHDPAPASLAELSWRIGMVLAAVNLVGLAVAVSSARPRAGRSGAQLFMLLAFITYHNMLGASRAWIANGRIDASVLLLALHGSVALLTALWLLHREHPWPDRLRRWRATPARESA</sequence>
<proteinExistence type="predicted"/>
<evidence type="ECO:0000256" key="2">
    <source>
        <dbReference type="ARBA" id="ARBA00014213"/>
    </source>
</evidence>
<evidence type="ECO:0000256" key="4">
    <source>
        <dbReference type="ARBA" id="ARBA00022475"/>
    </source>
</evidence>
<feature type="transmembrane region" description="Helical" evidence="9">
    <location>
        <begin position="105"/>
        <end position="124"/>
    </location>
</feature>
<feature type="transmembrane region" description="Helical" evidence="9">
    <location>
        <begin position="300"/>
        <end position="322"/>
    </location>
</feature>
<evidence type="ECO:0000256" key="1">
    <source>
        <dbReference type="ARBA" id="ARBA00004429"/>
    </source>
</evidence>
<feature type="transmembrane region" description="Helical" evidence="9">
    <location>
        <begin position="47"/>
        <end position="73"/>
    </location>
</feature>
<feature type="transmembrane region" description="Helical" evidence="9">
    <location>
        <begin position="329"/>
        <end position="349"/>
    </location>
</feature>